<gene>
    <name evidence="12" type="ORF">H072_10492</name>
</gene>
<evidence type="ECO:0000256" key="6">
    <source>
        <dbReference type="ARBA" id="ARBA00022840"/>
    </source>
</evidence>
<evidence type="ECO:0000256" key="2">
    <source>
        <dbReference type="ARBA" id="ARBA00012552"/>
    </source>
</evidence>
<keyword evidence="5" id="KW-0347">Helicase</keyword>
<dbReference type="InterPro" id="IPR022192">
    <property type="entry name" value="SUV3_C"/>
</dbReference>
<dbReference type="GO" id="GO:0005524">
    <property type="term" value="F:ATP binding"/>
    <property type="evidence" value="ECO:0007669"/>
    <property type="project" value="UniProtKB-KW"/>
</dbReference>
<dbReference type="GO" id="GO:0000965">
    <property type="term" value="P:mitochondrial RNA 3'-end processing"/>
    <property type="evidence" value="ECO:0007669"/>
    <property type="project" value="TreeGrafter"/>
</dbReference>
<evidence type="ECO:0000256" key="7">
    <source>
        <dbReference type="ARBA" id="ARBA00022946"/>
    </source>
</evidence>
<keyword evidence="13" id="KW-1185">Reference proteome</keyword>
<dbReference type="Pfam" id="PF22527">
    <property type="entry name" value="DEXQc_Suv3"/>
    <property type="match status" value="1"/>
</dbReference>
<evidence type="ECO:0000313" key="13">
    <source>
        <dbReference type="Proteomes" id="UP000015100"/>
    </source>
</evidence>
<dbReference type="EMBL" id="AQGS01000985">
    <property type="protein sequence ID" value="EPS36099.1"/>
    <property type="molecule type" value="Genomic_DNA"/>
</dbReference>
<evidence type="ECO:0000259" key="11">
    <source>
        <dbReference type="PROSITE" id="PS51194"/>
    </source>
</evidence>
<dbReference type="InterPro" id="IPR050699">
    <property type="entry name" value="RNA-DNA_Helicase"/>
</dbReference>
<keyword evidence="7" id="KW-0809">Transit peptide</keyword>
<evidence type="ECO:0000256" key="9">
    <source>
        <dbReference type="ARBA" id="ARBA00047984"/>
    </source>
</evidence>
<reference evidence="13" key="2">
    <citation type="submission" date="2013-04" db="EMBL/GenBank/DDBJ databases">
        <title>Genomic mechanisms accounting for the adaptation to parasitism in nematode-trapping fungi.</title>
        <authorList>
            <person name="Ahren D.G."/>
        </authorList>
    </citation>
    <scope>NUCLEOTIDE SEQUENCE [LARGE SCALE GENOMIC DNA]</scope>
    <source>
        <strain evidence="13">CBS 200.50</strain>
    </source>
</reference>
<dbReference type="PANTHER" id="PTHR12131:SF1">
    <property type="entry name" value="ATP-DEPENDENT RNA HELICASE SUPV3L1, MITOCHONDRIAL-RELATED"/>
    <property type="match status" value="1"/>
</dbReference>
<dbReference type="Gene3D" id="3.40.50.300">
    <property type="entry name" value="P-loop containing nucleotide triphosphate hydrolases"/>
    <property type="match status" value="2"/>
</dbReference>
<dbReference type="Gene3D" id="1.20.272.40">
    <property type="match status" value="1"/>
</dbReference>
<proteinExistence type="predicted"/>
<dbReference type="Pfam" id="PF12513">
    <property type="entry name" value="SUV3_C"/>
    <property type="match status" value="1"/>
</dbReference>
<dbReference type="Pfam" id="PF00271">
    <property type="entry name" value="Helicase_C"/>
    <property type="match status" value="1"/>
</dbReference>
<dbReference type="PROSITE" id="PS51194">
    <property type="entry name" value="HELICASE_CTER"/>
    <property type="match status" value="1"/>
</dbReference>
<dbReference type="SMART" id="SM00490">
    <property type="entry name" value="HELICc"/>
    <property type="match status" value="1"/>
</dbReference>
<dbReference type="OrthoDB" id="6692397at2759"/>
<evidence type="ECO:0000256" key="3">
    <source>
        <dbReference type="ARBA" id="ARBA00022741"/>
    </source>
</evidence>
<dbReference type="SUPFAM" id="SSF52540">
    <property type="entry name" value="P-loop containing nucleoside triphosphate hydrolases"/>
    <property type="match status" value="1"/>
</dbReference>
<evidence type="ECO:0000256" key="4">
    <source>
        <dbReference type="ARBA" id="ARBA00022801"/>
    </source>
</evidence>
<comment type="caution">
    <text evidence="12">The sequence shown here is derived from an EMBL/GenBank/DDBJ whole genome shotgun (WGS) entry which is preliminary data.</text>
</comment>
<feature type="domain" description="Helicase C-terminal" evidence="11">
    <location>
        <begin position="370"/>
        <end position="542"/>
    </location>
</feature>
<dbReference type="Proteomes" id="UP000015100">
    <property type="component" value="Unassembled WGS sequence"/>
</dbReference>
<feature type="region of interest" description="Disordered" evidence="10">
    <location>
        <begin position="740"/>
        <end position="789"/>
    </location>
</feature>
<dbReference type="PANTHER" id="PTHR12131">
    <property type="entry name" value="ATP-DEPENDENT RNA AND DNA HELICASE"/>
    <property type="match status" value="1"/>
</dbReference>
<dbReference type="AlphaFoldDB" id="S8A077"/>
<dbReference type="InterPro" id="IPR001650">
    <property type="entry name" value="Helicase_C-like"/>
</dbReference>
<dbReference type="GO" id="GO:0016787">
    <property type="term" value="F:hydrolase activity"/>
    <property type="evidence" value="ECO:0007669"/>
    <property type="project" value="UniProtKB-KW"/>
</dbReference>
<dbReference type="InterPro" id="IPR055206">
    <property type="entry name" value="DEXQc_SUV3"/>
</dbReference>
<protein>
    <recommendedName>
        <fullName evidence="2">RNA helicase</fullName>
        <ecNumber evidence="2">3.6.4.13</ecNumber>
    </recommendedName>
</protein>
<organism evidence="12 13">
    <name type="scientific">Dactylellina haptotyla (strain CBS 200.50)</name>
    <name type="common">Nematode-trapping fungus</name>
    <name type="synonym">Monacrosporium haptotylum</name>
    <dbReference type="NCBI Taxonomy" id="1284197"/>
    <lineage>
        <taxon>Eukaryota</taxon>
        <taxon>Fungi</taxon>
        <taxon>Dikarya</taxon>
        <taxon>Ascomycota</taxon>
        <taxon>Pezizomycotina</taxon>
        <taxon>Orbiliomycetes</taxon>
        <taxon>Orbiliales</taxon>
        <taxon>Orbiliaceae</taxon>
        <taxon>Dactylellina</taxon>
    </lineage>
</organism>
<dbReference type="GO" id="GO:0045025">
    <property type="term" value="C:mitochondrial degradosome"/>
    <property type="evidence" value="ECO:0007669"/>
    <property type="project" value="TreeGrafter"/>
</dbReference>
<name>S8A077_DACHA</name>
<evidence type="ECO:0000256" key="8">
    <source>
        <dbReference type="ARBA" id="ARBA00023128"/>
    </source>
</evidence>
<dbReference type="OMA" id="LMDTFIM"/>
<dbReference type="InterPro" id="IPR044774">
    <property type="entry name" value="Suv3_DEXQc"/>
</dbReference>
<dbReference type="CDD" id="cd17913">
    <property type="entry name" value="DEXQc_Suv3"/>
    <property type="match status" value="1"/>
</dbReference>
<evidence type="ECO:0000256" key="5">
    <source>
        <dbReference type="ARBA" id="ARBA00022806"/>
    </source>
</evidence>
<dbReference type="FunFam" id="3.40.50.300:FF:000269">
    <property type="entry name" value="ATP-dependent RNA helicase SUPV3L1, mitochondrial"/>
    <property type="match status" value="1"/>
</dbReference>
<dbReference type="HOGENOM" id="CLU_010647_1_0_1"/>
<dbReference type="Gene3D" id="1.20.58.1080">
    <property type="match status" value="1"/>
</dbReference>
<keyword evidence="3" id="KW-0547">Nucleotide-binding</keyword>
<keyword evidence="6" id="KW-0067">ATP-binding</keyword>
<feature type="region of interest" description="Disordered" evidence="10">
    <location>
        <begin position="480"/>
        <end position="503"/>
    </location>
</feature>
<dbReference type="GO" id="GO:0003724">
    <property type="term" value="F:RNA helicase activity"/>
    <property type="evidence" value="ECO:0007669"/>
    <property type="project" value="UniProtKB-EC"/>
</dbReference>
<evidence type="ECO:0000256" key="1">
    <source>
        <dbReference type="ARBA" id="ARBA00004173"/>
    </source>
</evidence>
<comment type="subcellular location">
    <subcellularLocation>
        <location evidence="1">Mitochondrion</location>
    </subcellularLocation>
</comment>
<keyword evidence="8" id="KW-0496">Mitochondrion</keyword>
<evidence type="ECO:0000313" key="12">
    <source>
        <dbReference type="EMBL" id="EPS36099.1"/>
    </source>
</evidence>
<dbReference type="InterPro" id="IPR027417">
    <property type="entry name" value="P-loop_NTPase"/>
</dbReference>
<evidence type="ECO:0000256" key="10">
    <source>
        <dbReference type="SAM" id="MobiDB-lite"/>
    </source>
</evidence>
<accession>S8A077</accession>
<comment type="catalytic activity">
    <reaction evidence="9">
        <text>ATP + H2O = ADP + phosphate + H(+)</text>
        <dbReference type="Rhea" id="RHEA:13065"/>
        <dbReference type="ChEBI" id="CHEBI:15377"/>
        <dbReference type="ChEBI" id="CHEBI:15378"/>
        <dbReference type="ChEBI" id="CHEBI:30616"/>
        <dbReference type="ChEBI" id="CHEBI:43474"/>
        <dbReference type="ChEBI" id="CHEBI:456216"/>
        <dbReference type="EC" id="3.6.4.13"/>
    </reaction>
</comment>
<sequence length="789" mass="88956">MRRAASGLATRSRPSICLLCHITPRPPSRSFSTTTTRLREKPKGKANVRYTGKFDSSALPLRYTNNGSAPPLLGETVAIRPWSTNLLKERLGAVYKRDPEDPNMRIIWGDEATNMRKQDPARFKSLFRDYIDSIRLAVGLDGQAQPDTPLHVLEAMKDVKEFKKMYAQGGLTALDVALMDTFIMKKYDTSNCVSAQRNLANFSHPAEWFPKTRTLSRTWHLHVGPTNSGKTYNALKRLEEADSGIYCGPLRLLAHEVYTRLNAKGIPCNLITGEERRVQEDVELYSSTVEMTCVEKQYDVAVIDEIQMLSDPERGWAWTHAVLGVMAKELHLCGEDRSVEIVKKLAKLCGDELIIHRYQRLGKLEVMDRSLEGDFTKIEKGDCVVGFSRKDIHTLKSYIEQKTGLRCAVVYGALPAETRATQAKYFNDPQNDYDVLVASDAVGLGLNLSIKRVIFSTMYKYNGKEQVVIPVPLTRQIAGRAGRYRSSADDSKKTAVAPPSVEGSEGWETAIAEALVEPPPPTSIPSDGKTGYTTTFVERDLGLLRENMNTEPPPIEQAIVLPRNTVVENYCALFPANTPFWQILAKMGSQADVSELFKFSNIKPMIDVAKLLEPTEDEVSKGNDVLSHLSDIEKINLSLAPVKLNIEACVKAFREFARVIAQGKRSTLLTISRKIIDIEALDVKAEQPEIMIKRLEELHTVIMLYAWCQQRFRHTLTGEDITQRLKEEVETKIDEAMKKGALDKANARGVTQKSRFDPRRDRRSNGHDFIRRATDSRENQRYRPRHEVN</sequence>
<dbReference type="CDD" id="cd18805">
    <property type="entry name" value="SF2_C_suv3"/>
    <property type="match status" value="1"/>
</dbReference>
<dbReference type="EC" id="3.6.4.13" evidence="2"/>
<reference evidence="12 13" key="1">
    <citation type="journal article" date="2013" name="PLoS Genet.">
        <title>Genomic mechanisms accounting for the adaptation to parasitism in nematode-trapping fungi.</title>
        <authorList>
            <person name="Meerupati T."/>
            <person name="Andersson K.M."/>
            <person name="Friman E."/>
            <person name="Kumar D."/>
            <person name="Tunlid A."/>
            <person name="Ahren D."/>
        </authorList>
    </citation>
    <scope>NUCLEOTIDE SEQUENCE [LARGE SCALE GENOMIC DNA]</scope>
    <source>
        <strain evidence="12 13">CBS 200.50</strain>
    </source>
</reference>
<feature type="compositionally biased region" description="Basic and acidic residues" evidence="10">
    <location>
        <begin position="754"/>
        <end position="789"/>
    </location>
</feature>
<dbReference type="eggNOG" id="KOG0953">
    <property type="taxonomic scope" value="Eukaryota"/>
</dbReference>
<dbReference type="STRING" id="1284197.S8A077"/>
<keyword evidence="4" id="KW-0378">Hydrolase</keyword>